<gene>
    <name evidence="2" type="ORF">HMPREF7215_1895</name>
</gene>
<comment type="caution">
    <text evidence="2">The sequence shown here is derived from an EMBL/GenBank/DDBJ whole genome shotgun (WGS) entry which is preliminary data.</text>
</comment>
<feature type="chain" id="PRO_5047435620" evidence="1">
    <location>
        <begin position="21"/>
        <end position="49"/>
    </location>
</feature>
<name>A0ABM9ZX17_9BACT</name>
<sequence>MSDRMNARLVLYLSSCFVAAAWNCRSFCCREEKNNSYSVYLSFAWRRNI</sequence>
<accession>A0ABM9ZX17</accession>
<feature type="signal peptide" evidence="1">
    <location>
        <begin position="1"/>
        <end position="20"/>
    </location>
</feature>
<keyword evidence="1" id="KW-0732">Signal</keyword>
<evidence type="ECO:0000313" key="3">
    <source>
        <dbReference type="Proteomes" id="UP000006462"/>
    </source>
</evidence>
<dbReference type="Proteomes" id="UP000006462">
    <property type="component" value="Unassembled WGS sequence"/>
</dbReference>
<organism evidence="2 3">
    <name type="scientific">Pyramidobacter piscolens W5455</name>
    <dbReference type="NCBI Taxonomy" id="352165"/>
    <lineage>
        <taxon>Bacteria</taxon>
        <taxon>Thermotogati</taxon>
        <taxon>Synergistota</taxon>
        <taxon>Synergistia</taxon>
        <taxon>Synergistales</taxon>
        <taxon>Dethiosulfovibrionaceae</taxon>
        <taxon>Pyramidobacter</taxon>
    </lineage>
</organism>
<reference evidence="2 3" key="1">
    <citation type="submission" date="2009-12" db="EMBL/GenBank/DDBJ databases">
        <authorList>
            <person name="Shrivastava S."/>
            <person name="Madupu R."/>
            <person name="Durkin A.S."/>
            <person name="Torralba M."/>
            <person name="Methe B."/>
            <person name="Sutton G.G."/>
            <person name="Strausberg R.L."/>
            <person name="Nelson K.E."/>
        </authorList>
    </citation>
    <scope>NUCLEOTIDE SEQUENCE [LARGE SCALE GENOMIC DNA]</scope>
    <source>
        <strain evidence="2 3">W5455</strain>
    </source>
</reference>
<protein>
    <submittedName>
        <fullName evidence="2">Uncharacterized protein</fullName>
    </submittedName>
</protein>
<proteinExistence type="predicted"/>
<dbReference type="EMBL" id="ADFP01000034">
    <property type="protein sequence ID" value="EFB91518.1"/>
    <property type="molecule type" value="Genomic_DNA"/>
</dbReference>
<evidence type="ECO:0000256" key="1">
    <source>
        <dbReference type="SAM" id="SignalP"/>
    </source>
</evidence>
<keyword evidence="3" id="KW-1185">Reference proteome</keyword>
<evidence type="ECO:0000313" key="2">
    <source>
        <dbReference type="EMBL" id="EFB91518.1"/>
    </source>
</evidence>